<evidence type="ECO:0000313" key="4">
    <source>
        <dbReference type="Proteomes" id="UP000501602"/>
    </source>
</evidence>
<protein>
    <submittedName>
        <fullName evidence="3">DUF302 domain-containing protein</fullName>
    </submittedName>
</protein>
<dbReference type="EMBL" id="CP051180">
    <property type="protein sequence ID" value="QIZ78813.1"/>
    <property type="molecule type" value="Genomic_DNA"/>
</dbReference>
<evidence type="ECO:0000259" key="2">
    <source>
        <dbReference type="Pfam" id="PF03625"/>
    </source>
</evidence>
<dbReference type="PANTHER" id="PTHR38342">
    <property type="entry name" value="SLR5037 PROTEIN"/>
    <property type="match status" value="1"/>
</dbReference>
<proteinExistence type="predicted"/>
<evidence type="ECO:0000313" key="3">
    <source>
        <dbReference type="EMBL" id="QIZ78813.1"/>
    </source>
</evidence>
<name>A0A6H1UKG8_9GAMM</name>
<feature type="chain" id="PRO_5026319647" evidence="1">
    <location>
        <begin position="21"/>
        <end position="149"/>
    </location>
</feature>
<reference evidence="3 4" key="1">
    <citation type="submission" date="2020-04" db="EMBL/GenBank/DDBJ databases">
        <title>Ferrimonas sp. S7 isolated from sea water.</title>
        <authorList>
            <person name="Bae S.S."/>
            <person name="Baek K."/>
        </authorList>
    </citation>
    <scope>NUCLEOTIDE SEQUENCE [LARGE SCALE GENOMIC DNA]</scope>
    <source>
        <strain evidence="3 4">S7</strain>
    </source>
</reference>
<dbReference type="InterPro" id="IPR005180">
    <property type="entry name" value="DUF302"/>
</dbReference>
<dbReference type="KEGG" id="fes:HER31_04725"/>
<dbReference type="SUPFAM" id="SSF103247">
    <property type="entry name" value="TT1751-like"/>
    <property type="match status" value="1"/>
</dbReference>
<dbReference type="InterPro" id="IPR035923">
    <property type="entry name" value="TT1751-like_sf"/>
</dbReference>
<keyword evidence="1" id="KW-0732">Signal</keyword>
<keyword evidence="4" id="KW-1185">Reference proteome</keyword>
<evidence type="ECO:0000256" key="1">
    <source>
        <dbReference type="SAM" id="SignalP"/>
    </source>
</evidence>
<dbReference type="Gene3D" id="3.30.310.70">
    <property type="entry name" value="TT1751-like domain"/>
    <property type="match status" value="1"/>
</dbReference>
<gene>
    <name evidence="3" type="ORF">HER31_04725</name>
</gene>
<sequence>MLAKITATTLLLLLSLAAVAAQGVVNVQSNHSVAATATRFESIATDKGLTVFNRIDHGAGAAKVGMALPPTQIILFGNPKVGTPLMQCQRTAAIDLPQKMLIWQDEAGKVWLSYNDPQYLKARHKLQGCDEVVAKITKVLSKLSKAAAN</sequence>
<dbReference type="Proteomes" id="UP000501602">
    <property type="component" value="Chromosome"/>
</dbReference>
<feature type="signal peptide" evidence="1">
    <location>
        <begin position="1"/>
        <end position="20"/>
    </location>
</feature>
<dbReference type="Pfam" id="PF03625">
    <property type="entry name" value="DUF302"/>
    <property type="match status" value="1"/>
</dbReference>
<dbReference type="AlphaFoldDB" id="A0A6H1UKG8"/>
<organism evidence="3 4">
    <name type="scientific">Ferrimonas lipolytica</name>
    <dbReference type="NCBI Taxonomy" id="2724191"/>
    <lineage>
        <taxon>Bacteria</taxon>
        <taxon>Pseudomonadati</taxon>
        <taxon>Pseudomonadota</taxon>
        <taxon>Gammaproteobacteria</taxon>
        <taxon>Alteromonadales</taxon>
        <taxon>Ferrimonadaceae</taxon>
        <taxon>Ferrimonas</taxon>
    </lineage>
</organism>
<dbReference type="CDD" id="cd14797">
    <property type="entry name" value="DUF302"/>
    <property type="match status" value="1"/>
</dbReference>
<accession>A0A6H1UKG8</accession>
<dbReference type="PANTHER" id="PTHR38342:SF2">
    <property type="entry name" value="INNER MEMBRANE OR EXPORTED"/>
    <property type="match status" value="1"/>
</dbReference>
<feature type="domain" description="DUF302" evidence="2">
    <location>
        <begin position="55"/>
        <end position="117"/>
    </location>
</feature>